<gene>
    <name evidence="2" type="ORF">SAMN02745729_10113</name>
</gene>
<dbReference type="AlphaFoldDB" id="A0A1H3X3U7"/>
<dbReference type="Pfam" id="PF13701">
    <property type="entry name" value="DDE_Tnp_1_4"/>
    <property type="match status" value="1"/>
</dbReference>
<proteinExistence type="predicted"/>
<reference evidence="3" key="1">
    <citation type="submission" date="2016-10" db="EMBL/GenBank/DDBJ databases">
        <authorList>
            <person name="Varghese N."/>
            <person name="Submissions S."/>
        </authorList>
    </citation>
    <scope>NUCLEOTIDE SEQUENCE [LARGE SCALE GENOMIC DNA]</scope>
    <source>
        <strain evidence="3">DSM 11526</strain>
    </source>
</reference>
<evidence type="ECO:0000313" key="3">
    <source>
        <dbReference type="Proteomes" id="UP000242469"/>
    </source>
</evidence>
<feature type="domain" description="Transposase DDE" evidence="1">
    <location>
        <begin position="12"/>
        <end position="64"/>
    </location>
</feature>
<keyword evidence="3" id="KW-1185">Reference proteome</keyword>
<dbReference type="Proteomes" id="UP000242469">
    <property type="component" value="Unassembled WGS sequence"/>
</dbReference>
<dbReference type="STRING" id="1122198.SAMN02745729_10113"/>
<name>A0A1H3X3U7_9GAMM</name>
<organism evidence="2 3">
    <name type="scientific">Marinobacterium iners DSM 11526</name>
    <dbReference type="NCBI Taxonomy" id="1122198"/>
    <lineage>
        <taxon>Bacteria</taxon>
        <taxon>Pseudomonadati</taxon>
        <taxon>Pseudomonadota</taxon>
        <taxon>Gammaproteobacteria</taxon>
        <taxon>Oceanospirillales</taxon>
        <taxon>Oceanospirillaceae</taxon>
        <taxon>Marinobacterium</taxon>
    </lineage>
</organism>
<dbReference type="InterPro" id="IPR025668">
    <property type="entry name" value="Tnp_DDE_dom"/>
</dbReference>
<evidence type="ECO:0000313" key="2">
    <source>
        <dbReference type="EMBL" id="SDZ93294.1"/>
    </source>
</evidence>
<evidence type="ECO:0000259" key="1">
    <source>
        <dbReference type="Pfam" id="PF13701"/>
    </source>
</evidence>
<protein>
    <submittedName>
        <fullName evidence="2">Transposase DDE domain group 1</fullName>
    </submittedName>
</protein>
<dbReference type="EMBL" id="FNRJ01000001">
    <property type="protein sequence ID" value="SDZ93294.1"/>
    <property type="molecule type" value="Genomic_DNA"/>
</dbReference>
<accession>A0A1H3X3U7</accession>
<sequence>MCCWNDSAVVNLRGTRYVRAQVTTLRLRLLKIGAVVTRNTRRIRIMMSSHYPDQVLYAKVMRKLLSG</sequence>